<feature type="binding site" evidence="9 11">
    <location>
        <position position="33"/>
    </location>
    <ligand>
        <name>substrate</name>
    </ligand>
</feature>
<dbReference type="EC" id="4.1.1.23" evidence="9"/>
<dbReference type="GO" id="GO:0006207">
    <property type="term" value="P:'de novo' pyrimidine nucleobase biosynthetic process"/>
    <property type="evidence" value="ECO:0007669"/>
    <property type="project" value="InterPro"/>
</dbReference>
<dbReference type="PATRIC" id="fig|1302648.3.peg.1160"/>
<comment type="similarity">
    <text evidence="8 9">Belongs to the OMP decarboxylase family. Type 1 subfamily.</text>
</comment>
<dbReference type="Pfam" id="PF00215">
    <property type="entry name" value="OMPdecase"/>
    <property type="match status" value="1"/>
</dbReference>
<evidence type="ECO:0000256" key="3">
    <source>
        <dbReference type="ARBA" id="ARBA00011738"/>
    </source>
</evidence>
<dbReference type="InterPro" id="IPR018089">
    <property type="entry name" value="OMPdecase_AS"/>
</dbReference>
<feature type="binding site" evidence="9">
    <location>
        <begin position="60"/>
        <end position="69"/>
    </location>
    <ligand>
        <name>substrate</name>
    </ligand>
</feature>
<organism evidence="14 15">
    <name type="scientific">Tetragenococcus muriaticus 3MR10-3</name>
    <dbReference type="NCBI Taxonomy" id="1302648"/>
    <lineage>
        <taxon>Bacteria</taxon>
        <taxon>Bacillati</taxon>
        <taxon>Bacillota</taxon>
        <taxon>Bacilli</taxon>
        <taxon>Lactobacillales</taxon>
        <taxon>Enterococcaceae</taxon>
        <taxon>Tetragenococcus</taxon>
    </lineage>
</organism>
<feature type="domain" description="Orotidine 5'-phosphate decarboxylase" evidence="13">
    <location>
        <begin position="4"/>
        <end position="230"/>
    </location>
</feature>
<keyword evidence="4 9" id="KW-0210">Decarboxylase</keyword>
<dbReference type="AlphaFoldDB" id="A0A091BZN8"/>
<dbReference type="PANTHER" id="PTHR32119">
    <property type="entry name" value="OROTIDINE 5'-PHOSPHATE DECARBOXYLASE"/>
    <property type="match status" value="1"/>
</dbReference>
<name>A0A091BZN8_9ENTE</name>
<evidence type="ECO:0000313" key="15">
    <source>
        <dbReference type="Proteomes" id="UP000029381"/>
    </source>
</evidence>
<dbReference type="InterPro" id="IPR047596">
    <property type="entry name" value="OMPdecase_bac"/>
</dbReference>
<evidence type="ECO:0000256" key="4">
    <source>
        <dbReference type="ARBA" id="ARBA00022793"/>
    </source>
</evidence>
<feature type="binding site" evidence="9 11">
    <location>
        <position position="214"/>
    </location>
    <ligand>
        <name>substrate</name>
    </ligand>
</feature>
<evidence type="ECO:0000256" key="10">
    <source>
        <dbReference type="PIRSR" id="PIRSR614732-1"/>
    </source>
</evidence>
<feature type="active site" description="For OMPdecase activity" evidence="10">
    <location>
        <position position="60"/>
    </location>
</feature>
<dbReference type="RefSeq" id="WP_028789491.1">
    <property type="nucleotide sequence ID" value="NZ_JPVT01000116.1"/>
</dbReference>
<comment type="function">
    <text evidence="1 9">Catalyzes the decarboxylation of orotidine 5'-monophosphate (OMP) to uridine 5'-monophosphate (UMP).</text>
</comment>
<dbReference type="InterPro" id="IPR014732">
    <property type="entry name" value="OMPdecase"/>
</dbReference>
<evidence type="ECO:0000256" key="2">
    <source>
        <dbReference type="ARBA" id="ARBA00004861"/>
    </source>
</evidence>
<feature type="binding site" evidence="9 11">
    <location>
        <position position="194"/>
    </location>
    <ligand>
        <name>substrate</name>
    </ligand>
</feature>
<evidence type="ECO:0000259" key="13">
    <source>
        <dbReference type="SMART" id="SM00934"/>
    </source>
</evidence>
<feature type="active site" description="For OMPdecase activity" evidence="10">
    <location>
        <position position="65"/>
    </location>
</feature>
<accession>A0A091BZN8</accession>
<dbReference type="GO" id="GO:0004590">
    <property type="term" value="F:orotidine-5'-phosphate decarboxylase activity"/>
    <property type="evidence" value="ECO:0007669"/>
    <property type="project" value="UniProtKB-UniRule"/>
</dbReference>
<evidence type="ECO:0000256" key="9">
    <source>
        <dbReference type="HAMAP-Rule" id="MF_01200"/>
    </source>
</evidence>
<feature type="active site" description="For OMPdecase activity" evidence="10">
    <location>
        <position position="62"/>
    </location>
</feature>
<dbReference type="InterPro" id="IPR013785">
    <property type="entry name" value="Aldolase_TIM"/>
</dbReference>
<feature type="active site" description="Proton donor" evidence="9">
    <location>
        <position position="62"/>
    </location>
</feature>
<evidence type="ECO:0000256" key="7">
    <source>
        <dbReference type="ARBA" id="ARBA00049157"/>
    </source>
</evidence>
<dbReference type="PANTHER" id="PTHR32119:SF2">
    <property type="entry name" value="OROTIDINE 5'-PHOSPHATE DECARBOXYLASE"/>
    <property type="match status" value="1"/>
</dbReference>
<proteinExistence type="inferred from homology"/>
<evidence type="ECO:0000313" key="14">
    <source>
        <dbReference type="EMBL" id="KFN91076.1"/>
    </source>
</evidence>
<comment type="caution">
    <text evidence="14">The sequence shown here is derived from an EMBL/GenBank/DDBJ whole genome shotgun (WGS) entry which is preliminary data.</text>
</comment>
<evidence type="ECO:0000256" key="11">
    <source>
        <dbReference type="PIRSR" id="PIRSR614732-2"/>
    </source>
</evidence>
<dbReference type="HAMAP" id="MF_01200_B">
    <property type="entry name" value="OMPdecase_type1_B"/>
    <property type="match status" value="1"/>
</dbReference>
<evidence type="ECO:0000256" key="5">
    <source>
        <dbReference type="ARBA" id="ARBA00022975"/>
    </source>
</evidence>
<evidence type="ECO:0000256" key="6">
    <source>
        <dbReference type="ARBA" id="ARBA00023239"/>
    </source>
</evidence>
<dbReference type="Gene3D" id="3.20.20.70">
    <property type="entry name" value="Aldolase class I"/>
    <property type="match status" value="1"/>
</dbReference>
<sequence>MIERPIIALDFASKHEIQNFLNKFPTNEALFVKVGMEIFYQEGPAIVRWLKEEGHDIFLDLKLHDIPNTVQRSMKGLAKMGVSITTVQAAGGLEMMQQAKEGLKQGSIEKDKVPQVIAVTQLTSTSQEQMQKEQLVQATLEESVLHYAKNAQKAGLDGVVCSAWEAQKIHEITTQDFMCLSPGIRPQENIADDQKRVVTPYKARELGANAIVVGRPITLADDPYKVYQMIKTDWRNRKNEQ</sequence>
<dbReference type="EMBL" id="JPVT01000116">
    <property type="protein sequence ID" value="KFN91076.1"/>
    <property type="molecule type" value="Genomic_DNA"/>
</dbReference>
<reference evidence="14 15" key="1">
    <citation type="submission" date="2014-08" db="EMBL/GenBank/DDBJ databases">
        <title>Genome sequence of Tetragenococcus muriaticus.</title>
        <authorList>
            <person name="Chuea-nongthon C."/>
            <person name="Rodtong S."/>
            <person name="Yongsawatdigul J."/>
            <person name="Steele J.L."/>
            <person name="Liu X.-y."/>
            <person name="Speers J."/>
            <person name="Glasner J.D."/>
            <person name="Neeno-Eckwall E.C."/>
        </authorList>
    </citation>
    <scope>NUCLEOTIDE SEQUENCE [LARGE SCALE GENOMIC DNA]</scope>
    <source>
        <strain evidence="14 15">3MR10-3</strain>
    </source>
</reference>
<dbReference type="InterPro" id="IPR011060">
    <property type="entry name" value="RibuloseP-bd_barrel"/>
</dbReference>
<dbReference type="NCBIfam" id="NF001273">
    <property type="entry name" value="PRK00230.1"/>
    <property type="match status" value="1"/>
</dbReference>
<keyword evidence="6 9" id="KW-0456">Lyase</keyword>
<feature type="binding site" evidence="9 11">
    <location>
        <position position="123"/>
    </location>
    <ligand>
        <name>substrate</name>
    </ligand>
</feature>
<comment type="subunit">
    <text evidence="3 9">Homodimer.</text>
</comment>
<comment type="catalytic activity">
    <reaction evidence="7 9 12">
        <text>orotidine 5'-phosphate + H(+) = UMP + CO2</text>
        <dbReference type="Rhea" id="RHEA:11596"/>
        <dbReference type="ChEBI" id="CHEBI:15378"/>
        <dbReference type="ChEBI" id="CHEBI:16526"/>
        <dbReference type="ChEBI" id="CHEBI:57538"/>
        <dbReference type="ChEBI" id="CHEBI:57865"/>
        <dbReference type="EC" id="4.1.1.23"/>
    </reaction>
</comment>
<dbReference type="GO" id="GO:0044205">
    <property type="term" value="P:'de novo' UMP biosynthetic process"/>
    <property type="evidence" value="ECO:0007669"/>
    <property type="project" value="UniProtKB-UniRule"/>
</dbReference>
<dbReference type="Proteomes" id="UP000029381">
    <property type="component" value="Unassembled WGS sequence"/>
</dbReference>
<keyword evidence="5 9" id="KW-0665">Pyrimidine biosynthesis</keyword>
<feature type="binding site" evidence="9 11">
    <location>
        <position position="185"/>
    </location>
    <ligand>
        <name>substrate</name>
    </ligand>
</feature>
<dbReference type="UniPathway" id="UPA00070">
    <property type="reaction ID" value="UER00120"/>
</dbReference>
<dbReference type="SMART" id="SM00934">
    <property type="entry name" value="OMPdecase"/>
    <property type="match status" value="1"/>
</dbReference>
<dbReference type="SUPFAM" id="SSF51366">
    <property type="entry name" value="Ribulose-phoshate binding barrel"/>
    <property type="match status" value="1"/>
</dbReference>
<protein>
    <recommendedName>
        <fullName evidence="9">Orotidine 5'-phosphate decarboxylase</fullName>
        <ecNumber evidence="9">4.1.1.23</ecNumber>
    </recommendedName>
    <alternativeName>
        <fullName evidence="9">OMP decarboxylase</fullName>
        <shortName evidence="9">OMPDCase</shortName>
        <shortName evidence="9">OMPdecase</shortName>
    </alternativeName>
</protein>
<keyword evidence="15" id="KW-1185">Reference proteome</keyword>
<dbReference type="InterPro" id="IPR001754">
    <property type="entry name" value="OMPdeCOase_dom"/>
</dbReference>
<feature type="binding site" evidence="9 11">
    <location>
        <position position="215"/>
    </location>
    <ligand>
        <name>substrate</name>
    </ligand>
</feature>
<dbReference type="PROSITE" id="PS00156">
    <property type="entry name" value="OMPDECASE"/>
    <property type="match status" value="1"/>
</dbReference>
<evidence type="ECO:0000256" key="12">
    <source>
        <dbReference type="RuleBase" id="RU000512"/>
    </source>
</evidence>
<gene>
    <name evidence="9" type="primary">pyrF</name>
    <name evidence="14" type="ORF">TMU3MR103_1193</name>
</gene>
<feature type="binding site" evidence="9 11">
    <location>
        <position position="10"/>
    </location>
    <ligand>
        <name>substrate</name>
    </ligand>
</feature>
<dbReference type="CDD" id="cd04725">
    <property type="entry name" value="OMP_decarboxylase_like"/>
    <property type="match status" value="1"/>
</dbReference>
<dbReference type="FunFam" id="3.20.20.70:FF:000015">
    <property type="entry name" value="Orotidine 5'-phosphate decarboxylase"/>
    <property type="match status" value="1"/>
</dbReference>
<evidence type="ECO:0000256" key="1">
    <source>
        <dbReference type="ARBA" id="ARBA00002356"/>
    </source>
</evidence>
<dbReference type="NCBIfam" id="TIGR01740">
    <property type="entry name" value="pyrF"/>
    <property type="match status" value="1"/>
</dbReference>
<comment type="pathway">
    <text evidence="2 9 12">Pyrimidine metabolism; UMP biosynthesis via de novo pathway; UMP from orotate: step 2/2.</text>
</comment>
<dbReference type="GO" id="GO:0005829">
    <property type="term" value="C:cytosol"/>
    <property type="evidence" value="ECO:0007669"/>
    <property type="project" value="TreeGrafter"/>
</dbReference>
<evidence type="ECO:0000256" key="8">
    <source>
        <dbReference type="ARBA" id="ARBA00061012"/>
    </source>
</evidence>